<dbReference type="InterPro" id="IPR002110">
    <property type="entry name" value="Ankyrin_rpt"/>
</dbReference>
<feature type="repeat" description="ANK" evidence="1">
    <location>
        <begin position="109"/>
        <end position="141"/>
    </location>
</feature>
<feature type="repeat" description="ANK" evidence="1">
    <location>
        <begin position="175"/>
        <end position="207"/>
    </location>
</feature>
<dbReference type="PROSITE" id="PS50088">
    <property type="entry name" value="ANK_REPEAT"/>
    <property type="match status" value="3"/>
</dbReference>
<feature type="repeat" description="ANK" evidence="1">
    <location>
        <begin position="142"/>
        <end position="174"/>
    </location>
</feature>
<protein>
    <recommendedName>
        <fullName evidence="4">PRANC domain-containing protein</fullName>
    </recommendedName>
</protein>
<keyword evidence="3" id="KW-1185">Reference proteome</keyword>
<evidence type="ECO:0000313" key="2">
    <source>
        <dbReference type="EMBL" id="KAF2879838.1"/>
    </source>
</evidence>
<keyword evidence="1" id="KW-0040">ANK repeat</keyword>
<dbReference type="Proteomes" id="UP000801492">
    <property type="component" value="Unassembled WGS sequence"/>
</dbReference>
<accession>A0A8K0FZ18</accession>
<dbReference type="Pfam" id="PF12796">
    <property type="entry name" value="Ank_2"/>
    <property type="match status" value="1"/>
</dbReference>
<organism evidence="2 3">
    <name type="scientific">Ignelater luminosus</name>
    <name type="common">Cucubano</name>
    <name type="synonym">Pyrophorus luminosus</name>
    <dbReference type="NCBI Taxonomy" id="2038154"/>
    <lineage>
        <taxon>Eukaryota</taxon>
        <taxon>Metazoa</taxon>
        <taxon>Ecdysozoa</taxon>
        <taxon>Arthropoda</taxon>
        <taxon>Hexapoda</taxon>
        <taxon>Insecta</taxon>
        <taxon>Pterygota</taxon>
        <taxon>Neoptera</taxon>
        <taxon>Endopterygota</taxon>
        <taxon>Coleoptera</taxon>
        <taxon>Polyphaga</taxon>
        <taxon>Elateriformia</taxon>
        <taxon>Elateroidea</taxon>
        <taxon>Elateridae</taxon>
        <taxon>Agrypninae</taxon>
        <taxon>Pyrophorini</taxon>
        <taxon>Ignelater</taxon>
    </lineage>
</organism>
<dbReference type="AlphaFoldDB" id="A0A8K0FZ18"/>
<dbReference type="Gene3D" id="1.25.40.20">
    <property type="entry name" value="Ankyrin repeat-containing domain"/>
    <property type="match status" value="1"/>
</dbReference>
<dbReference type="InterPro" id="IPR036770">
    <property type="entry name" value="Ankyrin_rpt-contain_sf"/>
</dbReference>
<dbReference type="InterPro" id="IPR051616">
    <property type="entry name" value="Cul2-RING_E3_ligase_SR"/>
</dbReference>
<comment type="caution">
    <text evidence="2">The sequence shown here is derived from an EMBL/GenBank/DDBJ whole genome shotgun (WGS) entry which is preliminary data.</text>
</comment>
<dbReference type="EMBL" id="VTPC01091068">
    <property type="protein sequence ID" value="KAF2879838.1"/>
    <property type="molecule type" value="Genomic_DNA"/>
</dbReference>
<reference evidence="2" key="1">
    <citation type="submission" date="2019-08" db="EMBL/GenBank/DDBJ databases">
        <title>The genome of the North American firefly Photinus pyralis.</title>
        <authorList>
            <consortium name="Photinus pyralis genome working group"/>
            <person name="Fallon T.R."/>
            <person name="Sander Lower S.E."/>
            <person name="Weng J.-K."/>
        </authorList>
    </citation>
    <scope>NUCLEOTIDE SEQUENCE</scope>
    <source>
        <strain evidence="2">TRF0915ILg1</strain>
        <tissue evidence="2">Whole body</tissue>
    </source>
</reference>
<dbReference type="OrthoDB" id="6431538at2759"/>
<evidence type="ECO:0000313" key="3">
    <source>
        <dbReference type="Proteomes" id="UP000801492"/>
    </source>
</evidence>
<evidence type="ECO:0008006" key="4">
    <source>
        <dbReference type="Google" id="ProtNLM"/>
    </source>
</evidence>
<dbReference type="SMART" id="SM00248">
    <property type="entry name" value="ANK"/>
    <property type="match status" value="4"/>
</dbReference>
<dbReference type="PROSITE" id="PS50297">
    <property type="entry name" value="ANK_REP_REGION"/>
    <property type="match status" value="3"/>
</dbReference>
<evidence type="ECO:0000256" key="1">
    <source>
        <dbReference type="PROSITE-ProRule" id="PRU00023"/>
    </source>
</evidence>
<proteinExistence type="predicted"/>
<gene>
    <name evidence="2" type="ORF">ILUMI_26365</name>
</gene>
<dbReference type="SUPFAM" id="SSF48403">
    <property type="entry name" value="Ankyrin repeat"/>
    <property type="match status" value="1"/>
</dbReference>
<dbReference type="PANTHER" id="PTHR46224:SF64">
    <property type="entry name" value="IQ MOTIF AND ANKYRIN REPEAT DOMAIN-CONTAINING PROTEIN 1"/>
    <property type="match status" value="1"/>
</dbReference>
<sequence length="561" mass="64972">MHHISNSDSEDEILYDYIETDNAVISPMNYDDLLLTSPLLRAIRANDVETAASYIKSGRYLRGIDNRARTPLLEAVTQQKYVLSLLYALELLLIFSKYVDVDKDATDFGGTSPLHLAAERASNAIVMRLLEEGCNVNSTDNFKQTPLHVAVKRPSIFVAHELVKRGADINRRDFNDFTPLHEAVECNNLESVCMLLYYGADVNICCTSNLNPFMRAVNDISRLEVATTLFEYYTDFSTKASDGYTALLLAANSLSPLAIDIVKAGVDVDCIPRDKKTLLFFSLYYSDASLFKEVWYRMNFEYFLHYCETFLLKFIDECRFSTEEWVHCMYIILDSSIILNLIDKCLKGTKRWDDRFFQYLIMSFYRRQVPLNDRVAIILSFLSYGIKITLEEIDMAISIYGFQEEVDVFINCASISKQRGQDDLYFPFSFFILGLELDCIIYIVKLFKKHLRYLQSSIVNKDIRKRLILRALGFFSFPYRMKQQIIHSIDSSPELKEAVTERLKVIPEMPTLVELTRNEIRNIIRENEETIELCRFYKAVNKLPVPNVLKNILLFKDCLYP</sequence>
<dbReference type="PANTHER" id="PTHR46224">
    <property type="entry name" value="ANKYRIN REPEAT FAMILY PROTEIN"/>
    <property type="match status" value="1"/>
</dbReference>
<name>A0A8K0FZ18_IGNLU</name>